<feature type="transmembrane region" description="Helical" evidence="1">
    <location>
        <begin position="99"/>
        <end position="117"/>
    </location>
</feature>
<feature type="transmembrane region" description="Helical" evidence="1">
    <location>
        <begin position="280"/>
        <end position="301"/>
    </location>
</feature>
<keyword evidence="1" id="KW-1133">Transmembrane helix</keyword>
<evidence type="ECO:0000313" key="3">
    <source>
        <dbReference type="Proteomes" id="UP000234342"/>
    </source>
</evidence>
<keyword evidence="1" id="KW-0472">Membrane</keyword>
<feature type="transmembrane region" description="Helical" evidence="1">
    <location>
        <begin position="149"/>
        <end position="169"/>
    </location>
</feature>
<dbReference type="Proteomes" id="UP000234342">
    <property type="component" value="Unassembled WGS sequence"/>
</dbReference>
<reference evidence="3" key="1">
    <citation type="submission" date="2017-03" db="EMBL/GenBank/DDBJ databases">
        <authorList>
            <person name="Monnet C."/>
        </authorList>
    </citation>
    <scope>NUCLEOTIDE SEQUENCE [LARGE SCALE GENOMIC DNA]</scope>
    <source>
        <strain evidence="3">P10</strain>
    </source>
</reference>
<feature type="transmembrane region" description="Helical" evidence="1">
    <location>
        <begin position="75"/>
        <end position="94"/>
    </location>
</feature>
<keyword evidence="3" id="KW-1185">Reference proteome</keyword>
<protein>
    <submittedName>
        <fullName evidence="2">Uncharacterized protein</fullName>
    </submittedName>
</protein>
<proteinExistence type="predicted"/>
<evidence type="ECO:0000256" key="1">
    <source>
        <dbReference type="SAM" id="Phobius"/>
    </source>
</evidence>
<feature type="transmembrane region" description="Helical" evidence="1">
    <location>
        <begin position="330"/>
        <end position="352"/>
    </location>
</feature>
<sequence>MTKGNGVGRDGVMRGGERLRGTARTLPLLALAAWVVMIWVPVLDSANNSLHFGDSVRIVVTSLGRLPDRAIETDFEFVIIWSCLLACAISVWLCNGLKFWSWSASGLGVVVLIFLTSESIDPPTIMWDGQDSGGQWIGGMEVASPAPGAVLWTVGGIALIAAGICGLIGERRRSGKNDGPRITRWFSTKPGRDGQIRARRHRLAAEHIARLLPLVSVSAWVVMIWVPIFSNRASAEHSVTMTSLGRPPFRFSDIGLDVILPWAAVLLCAAIAWLVDPPLWWSMIVIVIGLALFIMLEVSMIDPPTARLLITDSSGERRGATLIGYPDAGVSYWVLGSGALVIAGIVGIAGFIGDRQRPSFDFPQTR</sequence>
<gene>
    <name evidence="2" type="ORF">BANT10_00942</name>
</gene>
<dbReference type="AlphaFoldDB" id="A0A2H1IIY9"/>
<dbReference type="EMBL" id="FXZE01000003">
    <property type="protein sequence ID" value="SMX75090.1"/>
    <property type="molecule type" value="Genomic_DNA"/>
</dbReference>
<dbReference type="RefSeq" id="WP_101642116.1">
    <property type="nucleotide sequence ID" value="NZ_FXZE01000003.1"/>
</dbReference>
<feature type="transmembrane region" description="Helical" evidence="1">
    <location>
        <begin position="21"/>
        <end position="42"/>
    </location>
</feature>
<name>A0A2H1IIY9_9MICO</name>
<organism evidence="2 3">
    <name type="scientific">Brevibacterium antiquum</name>
    <dbReference type="NCBI Taxonomy" id="234835"/>
    <lineage>
        <taxon>Bacteria</taxon>
        <taxon>Bacillati</taxon>
        <taxon>Actinomycetota</taxon>
        <taxon>Actinomycetes</taxon>
        <taxon>Micrococcales</taxon>
        <taxon>Brevibacteriaceae</taxon>
        <taxon>Brevibacterium</taxon>
    </lineage>
</organism>
<feature type="transmembrane region" description="Helical" evidence="1">
    <location>
        <begin position="254"/>
        <end position="275"/>
    </location>
</feature>
<accession>A0A2H1IIY9</accession>
<keyword evidence="1" id="KW-0812">Transmembrane</keyword>
<feature type="transmembrane region" description="Helical" evidence="1">
    <location>
        <begin position="208"/>
        <end position="228"/>
    </location>
</feature>
<evidence type="ECO:0000313" key="2">
    <source>
        <dbReference type="EMBL" id="SMX75090.1"/>
    </source>
</evidence>